<organism evidence="8 9">
    <name type="scientific">Blattamonas nauphoetae</name>
    <dbReference type="NCBI Taxonomy" id="2049346"/>
    <lineage>
        <taxon>Eukaryota</taxon>
        <taxon>Metamonada</taxon>
        <taxon>Preaxostyla</taxon>
        <taxon>Oxymonadida</taxon>
        <taxon>Blattamonas</taxon>
    </lineage>
</organism>
<comment type="caution">
    <text evidence="8">The sequence shown here is derived from an EMBL/GenBank/DDBJ whole genome shotgun (WGS) entry which is preliminary data.</text>
</comment>
<feature type="region of interest" description="Disordered" evidence="6">
    <location>
        <begin position="666"/>
        <end position="685"/>
    </location>
</feature>
<accession>A0ABQ9XLU8</accession>
<dbReference type="PANTHER" id="PTHR12196:SF2">
    <property type="entry name" value="DIPHTHINE--AMMONIA LIGASE"/>
    <property type="match status" value="1"/>
</dbReference>
<evidence type="ECO:0000256" key="1">
    <source>
        <dbReference type="ARBA" id="ARBA00012089"/>
    </source>
</evidence>
<name>A0ABQ9XLU8_9EUKA</name>
<dbReference type="CDD" id="cd01994">
    <property type="entry name" value="AANH_PF0828-like"/>
    <property type="match status" value="1"/>
</dbReference>
<evidence type="ECO:0000256" key="3">
    <source>
        <dbReference type="ARBA" id="ARBA00029814"/>
    </source>
</evidence>
<evidence type="ECO:0000259" key="7">
    <source>
        <dbReference type="Pfam" id="PF01902"/>
    </source>
</evidence>
<dbReference type="Gene3D" id="3.90.1490.10">
    <property type="entry name" value="putative n-type atp pyrophosphatase, domain 2"/>
    <property type="match status" value="1"/>
</dbReference>
<dbReference type="InterPro" id="IPR030662">
    <property type="entry name" value="DPH6/MJ0570"/>
</dbReference>
<gene>
    <name evidence="8" type="ORF">BLNAU_12858</name>
</gene>
<sequence length="835" mass="92915">MSICGLVSGGKDSIFNLFVAKRLGYNITFNELDSYMFQSVGSLGVVTQSSCMNTPLLRKIIQGKSLNIGEDYDETCGDEIEDLYSLLLDVKNRFPEVKYVSTGAIASDYQRIRVEHVCHRLELENVAFLWHIPQPILLHWMIDSGLDARLIKVAAFGLTSQRFLGRTLKESFSQLLDLKKQFEVNVCGEGGEYETFVCDCPTIFNTAKVSIDWTTHFQSHSQPNVAGMELLASIRDLSIIHPETTLLPILSSAEYSEQFGFTKQIENDRGALDSVGHIEFNSIPPIQLTSTSPMSNINATISPTLPQFGLPPVSLCHPPSVQSLVLNEKTNKFQTSQSPFETLRLSINLAADDDIQTSLPSQIVDGLNQLQANTPKDHVLTHIQVSLPIPTHNQIDSFKTALHHSLVSSLSLPSLPSLQILFSCRSESIDFVAHTQHKQYQFSPKHIESITFTLQPFRHPISQTTTSSLIQRFSSLTLLESHSLPPFISPPFYSTHAKIVEAALSSLDLKSIPSHAPPLPDQLCSSLASFLRFSTESQSAENLLSSQMLIVLHHTGRDNLPFSQINDSIQTQLWTISCERSANDWMCSHPSDDYFGQHSSDQDSLSEEEMEERTEHVESLLSTFRGLSLPPILLTQIQSDTTSLLSVDPIGLDEKETVNRIKKAKWEEQNREEETEEEAPDQSPQFRLSAVPTSLRRENMAFSTSPSDSTVHIRLHSSFFRSLAMSGVVDIPLEHFTAMSDPTTIISTFLTNAFLLIQHASEISNIPSESLCSLNLFLSRPHFTLSPSEIRDLTQIIELSFHAILTIIQADSLSTSLSPEGSVLALTFMAARNTA</sequence>
<evidence type="ECO:0000313" key="8">
    <source>
        <dbReference type="EMBL" id="KAK2952155.1"/>
    </source>
</evidence>
<dbReference type="Gene3D" id="3.40.50.620">
    <property type="entry name" value="HUPs"/>
    <property type="match status" value="1"/>
</dbReference>
<feature type="domain" description="Diphthamide synthase" evidence="7">
    <location>
        <begin position="3"/>
        <end position="204"/>
    </location>
</feature>
<protein>
    <recommendedName>
        <fullName evidence="2">Diphthine--ammonia ligase</fullName>
        <ecNumber evidence="1">6.3.1.14</ecNumber>
    </recommendedName>
    <alternativeName>
        <fullName evidence="3">Diphthamide synthase</fullName>
    </alternativeName>
    <alternativeName>
        <fullName evidence="4">Diphthamide synthetase</fullName>
    </alternativeName>
</protein>
<dbReference type="NCBIfam" id="TIGR00290">
    <property type="entry name" value="MJ0570_dom"/>
    <property type="match status" value="1"/>
</dbReference>
<dbReference type="GO" id="GO:0017178">
    <property type="term" value="F:diphthine-ammonia ligase activity"/>
    <property type="evidence" value="ECO:0007669"/>
    <property type="project" value="UniProtKB-EC"/>
</dbReference>
<keyword evidence="9" id="KW-1185">Reference proteome</keyword>
<evidence type="ECO:0000256" key="4">
    <source>
        <dbReference type="ARBA" id="ARBA00031552"/>
    </source>
</evidence>
<evidence type="ECO:0000256" key="2">
    <source>
        <dbReference type="ARBA" id="ARBA00018426"/>
    </source>
</evidence>
<reference evidence="8 9" key="1">
    <citation type="journal article" date="2022" name="bioRxiv">
        <title>Genomics of Preaxostyla Flagellates Illuminates Evolutionary Transitions and the Path Towards Mitochondrial Loss.</title>
        <authorList>
            <person name="Novak L.V.F."/>
            <person name="Treitli S.C."/>
            <person name="Pyrih J."/>
            <person name="Halakuc P."/>
            <person name="Pipaliya S.V."/>
            <person name="Vacek V."/>
            <person name="Brzon O."/>
            <person name="Soukal P."/>
            <person name="Eme L."/>
            <person name="Dacks J.B."/>
            <person name="Karnkowska A."/>
            <person name="Elias M."/>
            <person name="Hampl V."/>
        </authorList>
    </citation>
    <scope>NUCLEOTIDE SEQUENCE [LARGE SCALE GENOMIC DNA]</scope>
    <source>
        <strain evidence="8">NAU3</strain>
        <tissue evidence="8">Gut</tissue>
    </source>
</reference>
<dbReference type="EMBL" id="JARBJD010000107">
    <property type="protein sequence ID" value="KAK2952155.1"/>
    <property type="molecule type" value="Genomic_DNA"/>
</dbReference>
<proteinExistence type="predicted"/>
<evidence type="ECO:0000256" key="6">
    <source>
        <dbReference type="SAM" id="MobiDB-lite"/>
    </source>
</evidence>
<comment type="catalytic activity">
    <reaction evidence="5">
        <text>diphthine-[translation elongation factor 2] + NH4(+) + ATP = diphthamide-[translation elongation factor 2] + AMP + diphosphate + H(+)</text>
        <dbReference type="Rhea" id="RHEA:19753"/>
        <dbReference type="Rhea" id="RHEA-COMP:10172"/>
        <dbReference type="Rhea" id="RHEA-COMP:10174"/>
        <dbReference type="ChEBI" id="CHEBI:15378"/>
        <dbReference type="ChEBI" id="CHEBI:16692"/>
        <dbReference type="ChEBI" id="CHEBI:28938"/>
        <dbReference type="ChEBI" id="CHEBI:30616"/>
        <dbReference type="ChEBI" id="CHEBI:33019"/>
        <dbReference type="ChEBI" id="CHEBI:82696"/>
        <dbReference type="ChEBI" id="CHEBI:456215"/>
        <dbReference type="EC" id="6.3.1.14"/>
    </reaction>
</comment>
<dbReference type="PANTHER" id="PTHR12196">
    <property type="entry name" value="DOMAIN OF UNKNOWN FUNCTION 71 DUF71 -CONTAINING PROTEIN"/>
    <property type="match status" value="1"/>
</dbReference>
<keyword evidence="8" id="KW-0436">Ligase</keyword>
<dbReference type="Pfam" id="PF01902">
    <property type="entry name" value="Diphthami_syn_2"/>
    <property type="match status" value="1"/>
</dbReference>
<dbReference type="InterPro" id="IPR014729">
    <property type="entry name" value="Rossmann-like_a/b/a_fold"/>
</dbReference>
<dbReference type="SUPFAM" id="SSF52402">
    <property type="entry name" value="Adenine nucleotide alpha hydrolases-like"/>
    <property type="match status" value="1"/>
</dbReference>
<feature type="compositionally biased region" description="Acidic residues" evidence="6">
    <location>
        <begin position="670"/>
        <end position="680"/>
    </location>
</feature>
<evidence type="ECO:0000313" key="9">
    <source>
        <dbReference type="Proteomes" id="UP001281761"/>
    </source>
</evidence>
<dbReference type="EC" id="6.3.1.14" evidence="1"/>
<dbReference type="Proteomes" id="UP001281761">
    <property type="component" value="Unassembled WGS sequence"/>
</dbReference>
<dbReference type="InterPro" id="IPR002761">
    <property type="entry name" value="Diphthami_syn_dom"/>
</dbReference>
<evidence type="ECO:0000256" key="5">
    <source>
        <dbReference type="ARBA" id="ARBA00048108"/>
    </source>
</evidence>